<comment type="similarity">
    <text evidence="1 3">Belongs to the pirin family.</text>
</comment>
<keyword evidence="2" id="KW-0479">Metal-binding</keyword>
<dbReference type="GO" id="GO:0046872">
    <property type="term" value="F:metal ion binding"/>
    <property type="evidence" value="ECO:0007669"/>
    <property type="project" value="UniProtKB-KW"/>
</dbReference>
<dbReference type="OrthoDB" id="321327at2"/>
<dbReference type="PIRSF" id="PIRSF006232">
    <property type="entry name" value="Pirin"/>
    <property type="match status" value="1"/>
</dbReference>
<accession>A0A073K3Q3</accession>
<sequence>MFKKIDHTKMGRGNHGWLDTHFHFSFADYYNPSNMRFGALRVINDDLVAAQTGFDMHPHRDMEIISYVVDGELTHKDSMGNEGTIERGHVQYMSAGTGVFHSEHNLGDETLRLLQIWILPDRAGHKPNYGEFKFDWNKRENGWFHMVSLVDGGAPIEIHQDANLYSLSLEKGKEITFEVKEGRQAYLVQIEGSGIVNGETLVMRDAAEAVEENIHIVAKEQSHYLVIEMKKQ</sequence>
<evidence type="ECO:0000256" key="2">
    <source>
        <dbReference type="PIRSR" id="PIRSR006232-1"/>
    </source>
</evidence>
<organism evidence="6 7">
    <name type="scientific">Bacillus manliponensis</name>
    <dbReference type="NCBI Taxonomy" id="574376"/>
    <lineage>
        <taxon>Bacteria</taxon>
        <taxon>Bacillati</taxon>
        <taxon>Bacillota</taxon>
        <taxon>Bacilli</taxon>
        <taxon>Bacillales</taxon>
        <taxon>Bacillaceae</taxon>
        <taxon>Bacillus</taxon>
        <taxon>Bacillus cereus group</taxon>
    </lineage>
</organism>
<evidence type="ECO:0000259" key="4">
    <source>
        <dbReference type="Pfam" id="PF02678"/>
    </source>
</evidence>
<comment type="cofactor">
    <cofactor evidence="2">
        <name>Fe cation</name>
        <dbReference type="ChEBI" id="CHEBI:24875"/>
    </cofactor>
    <text evidence="2">Binds 1 Fe cation per subunit.</text>
</comment>
<dbReference type="Pfam" id="PF17954">
    <property type="entry name" value="Pirin_C_2"/>
    <property type="match status" value="1"/>
</dbReference>
<feature type="binding site" evidence="2">
    <location>
        <position position="101"/>
    </location>
    <ligand>
        <name>Fe cation</name>
        <dbReference type="ChEBI" id="CHEBI:24875"/>
    </ligand>
</feature>
<dbReference type="InterPro" id="IPR003829">
    <property type="entry name" value="Pirin_N_dom"/>
</dbReference>
<dbReference type="InterPro" id="IPR012093">
    <property type="entry name" value="Pirin"/>
</dbReference>
<dbReference type="Proteomes" id="UP000027822">
    <property type="component" value="Unassembled WGS sequence"/>
</dbReference>
<name>A0A073K3Q3_9BACI</name>
<feature type="domain" description="Quercetin 2,3-dioxygenase C-terminal cupin" evidence="5">
    <location>
        <begin position="152"/>
        <end position="229"/>
    </location>
</feature>
<dbReference type="STRING" id="574376.BAMA_00185"/>
<reference evidence="6 7" key="1">
    <citation type="submission" date="2014-06" db="EMBL/GenBank/DDBJ databases">
        <title>Draft genome sequence of Bacillus manliponensis JCM 15802 (MCCC 1A00708).</title>
        <authorList>
            <person name="Lai Q."/>
            <person name="Liu Y."/>
            <person name="Shao Z."/>
        </authorList>
    </citation>
    <scope>NUCLEOTIDE SEQUENCE [LARGE SCALE GENOMIC DNA]</scope>
    <source>
        <strain evidence="6 7">JCM 15802</strain>
    </source>
</reference>
<keyword evidence="2" id="KW-0408">Iron</keyword>
<feature type="domain" description="Pirin N-terminal" evidence="4">
    <location>
        <begin position="12"/>
        <end position="118"/>
    </location>
</feature>
<feature type="binding site" evidence="2">
    <location>
        <position position="57"/>
    </location>
    <ligand>
        <name>Fe cation</name>
        <dbReference type="ChEBI" id="CHEBI:24875"/>
    </ligand>
</feature>
<dbReference type="PANTHER" id="PTHR43212">
    <property type="entry name" value="QUERCETIN 2,3-DIOXYGENASE"/>
    <property type="match status" value="1"/>
</dbReference>
<protein>
    <submittedName>
        <fullName evidence="6">Pirin</fullName>
    </submittedName>
</protein>
<dbReference type="InterPro" id="IPR041602">
    <property type="entry name" value="Quercetinase_C"/>
</dbReference>
<proteinExistence type="inferred from homology"/>
<dbReference type="Gene3D" id="2.60.120.10">
    <property type="entry name" value="Jelly Rolls"/>
    <property type="match status" value="2"/>
</dbReference>
<dbReference type="EMBL" id="JOTN01000001">
    <property type="protein sequence ID" value="KEK21226.1"/>
    <property type="molecule type" value="Genomic_DNA"/>
</dbReference>
<dbReference type="PANTHER" id="PTHR43212:SF3">
    <property type="entry name" value="QUERCETIN 2,3-DIOXYGENASE"/>
    <property type="match status" value="1"/>
</dbReference>
<dbReference type="eggNOG" id="COG1741">
    <property type="taxonomic scope" value="Bacteria"/>
</dbReference>
<evidence type="ECO:0000313" key="7">
    <source>
        <dbReference type="Proteomes" id="UP000027822"/>
    </source>
</evidence>
<feature type="binding site" evidence="2">
    <location>
        <position position="59"/>
    </location>
    <ligand>
        <name>Fe cation</name>
        <dbReference type="ChEBI" id="CHEBI:24875"/>
    </ligand>
</feature>
<dbReference type="CDD" id="cd02910">
    <property type="entry name" value="cupin_Yhhw_N"/>
    <property type="match status" value="1"/>
</dbReference>
<dbReference type="InterPro" id="IPR011051">
    <property type="entry name" value="RmlC_Cupin_sf"/>
</dbReference>
<evidence type="ECO:0000313" key="6">
    <source>
        <dbReference type="EMBL" id="KEK21226.1"/>
    </source>
</evidence>
<keyword evidence="7" id="KW-1185">Reference proteome</keyword>
<evidence type="ECO:0000256" key="1">
    <source>
        <dbReference type="ARBA" id="ARBA00008416"/>
    </source>
</evidence>
<evidence type="ECO:0000259" key="5">
    <source>
        <dbReference type="Pfam" id="PF17954"/>
    </source>
</evidence>
<evidence type="ECO:0000256" key="3">
    <source>
        <dbReference type="RuleBase" id="RU003457"/>
    </source>
</evidence>
<gene>
    <name evidence="6" type="ORF">BAMA_00185</name>
</gene>
<dbReference type="AlphaFoldDB" id="A0A073K3Q3"/>
<dbReference type="RefSeq" id="WP_034634860.1">
    <property type="nucleotide sequence ID" value="NZ_CBCSJC010000002.1"/>
</dbReference>
<dbReference type="SUPFAM" id="SSF51182">
    <property type="entry name" value="RmlC-like cupins"/>
    <property type="match status" value="1"/>
</dbReference>
<comment type="caution">
    <text evidence="6">The sequence shown here is derived from an EMBL/GenBank/DDBJ whole genome shotgun (WGS) entry which is preliminary data.</text>
</comment>
<dbReference type="InterPro" id="IPR014710">
    <property type="entry name" value="RmlC-like_jellyroll"/>
</dbReference>
<dbReference type="Pfam" id="PF02678">
    <property type="entry name" value="Pirin"/>
    <property type="match status" value="1"/>
</dbReference>
<feature type="binding site" evidence="2">
    <location>
        <position position="103"/>
    </location>
    <ligand>
        <name>Fe cation</name>
        <dbReference type="ChEBI" id="CHEBI:24875"/>
    </ligand>
</feature>